<evidence type="ECO:0000256" key="2">
    <source>
        <dbReference type="SAM" id="MobiDB-lite"/>
    </source>
</evidence>
<sequence>MAQRPDWMSLRHDLAGNHHNPHHGAGAYRDSPVRSGSGRLPPLEDQRVFMDKAAMGPRVQYDGLPAAISSSHAGLEPLNIAMHYQGRAQMSLEERLMRLESRVASTEGAVTVASSGSDAANGRLHAIMADMGRTQAEVSDLRSRYEGAVAASAALQHQVSAMSAELRGTDGAVAGLRHALSESQAANHELRAQLAMVQEEVARGTAAAQQTAQAHASAMQAELRAADARTAALSAQLGDVGRVNAELSGQVAVLSDAVQRASAERAAASAAIDALSRQFQEGASAIVEEQRRTAAETDAAFRAESQRRQAAYLQDLASLNREIEGYRAEAGSAGAALHSAVSQLSARLQSEEAGLNLLQADAQRAAAAEAEQLNSLRGQVMELQGLLNGMGQQLAGESHMRRADASSFDANMRQMEAQLQAAQDAAVQRTVHMIEAKAANLLRALRDADDAAADRDEDNRMAGELQLSTVARANASKERATIERLLVLEAALRDIAAGHSSAIQDMQSRIDKGVTELARVLDDARRNSDERESNLREQINAALSKVRAYARDMEESLEQERIRLEEVVKMEIRARISGSDKIVADVKAELDGVRGELSSSKLALEQASATLRADVDAIVEKLEGSVVAQLQAGIDSAARGVRDEAAARDAALAGVQREIEGLVVDQKVAEEAARAEMWALGASIDATAARLSDEVAPAVSAAAADLAKLKAGLRSEAAARGELAELVGVHGDVFADVQKKLAGQLQRIKTHDMQLAEVWEAMEDKVGALGEGLAQQAKDMEAHRAALVAEVDKQLMAAEQASRAAAEDAALQAASAQHVFETVLAEVQEEVEARLGELGDSVKANEVLLQEELARVEGMVEAAAAAAATAAHQQADSVNEALGAMAARVDGQMAEADGKLDALRDETHAALSAAERGVDELLAAADEKARANMAATKASIVAALVEQREETAGRLEVQSAKLAEAVAMVESLSEETSEKLRSQEEAFGERINELSATTDGALSGFKDSMQEVLAAAQAQVEAAVAASDARAAAAEARLDSALAETASGNAEAVEAIKADLEGLRQRADASDETAAQLGDVATELQAGLSELRAETAEKLVEYRNRTREELSSAADDTERMLQEAAADVDAKVAAAQEAVAAVRTETSSALASVRAELNDKAVHSADSAAAQIKEQRAEVDAAIADAAASAASLVAQNRAELEAALANTRDNVAAQLKEQRDQVAEEAVSASVSAGAAQRAAVEQAAARLDALSADVEALRSAGADAGDAESRFGQLAADISSLREGQSEQTREMANAMEEAAAAVELARSVEARVQALEGSTTASLERAADRLSALESSGRGVSRDDLEAARAEAREAANAAQREALAEAAVLLDARAAAITDGINSQVETQMRAFIKGDAVEDLQARMHAALDAGLDTMRNEVARQIEASQA</sequence>
<evidence type="ECO:0000256" key="1">
    <source>
        <dbReference type="SAM" id="Coils"/>
    </source>
</evidence>
<feature type="coiled-coil region" evidence="1">
    <location>
        <begin position="302"/>
        <end position="329"/>
    </location>
</feature>
<keyword evidence="1" id="KW-0175">Coiled coil</keyword>
<proteinExistence type="predicted"/>
<dbReference type="Gene3D" id="1.10.287.1490">
    <property type="match status" value="1"/>
</dbReference>
<feature type="region of interest" description="Disordered" evidence="2">
    <location>
        <begin position="1"/>
        <end position="41"/>
    </location>
</feature>
<feature type="coiled-coil region" evidence="1">
    <location>
        <begin position="521"/>
        <end position="570"/>
    </location>
</feature>
<accession>A0A7R9V3G3</accession>
<name>A0A7R9V3G3_9CHLO</name>
<evidence type="ECO:0000313" key="3">
    <source>
        <dbReference type="EMBL" id="CAD8282926.1"/>
    </source>
</evidence>
<feature type="coiled-coil region" evidence="1">
    <location>
        <begin position="1165"/>
        <end position="1218"/>
    </location>
</feature>
<reference evidence="3" key="1">
    <citation type="submission" date="2021-01" db="EMBL/GenBank/DDBJ databases">
        <authorList>
            <person name="Corre E."/>
            <person name="Pelletier E."/>
            <person name="Niang G."/>
            <person name="Scheremetjew M."/>
            <person name="Finn R."/>
            <person name="Kale V."/>
            <person name="Holt S."/>
            <person name="Cochrane G."/>
            <person name="Meng A."/>
            <person name="Brown T."/>
            <person name="Cohen L."/>
        </authorList>
    </citation>
    <scope>NUCLEOTIDE SEQUENCE</scope>
    <source>
        <strain evidence="3">CCMP219</strain>
    </source>
</reference>
<organism evidence="3">
    <name type="scientific">Chlamydomonas euryale</name>
    <dbReference type="NCBI Taxonomy" id="1486919"/>
    <lineage>
        <taxon>Eukaryota</taxon>
        <taxon>Viridiplantae</taxon>
        <taxon>Chlorophyta</taxon>
        <taxon>core chlorophytes</taxon>
        <taxon>Chlorophyceae</taxon>
        <taxon>CS clade</taxon>
        <taxon>Chlamydomonadales</taxon>
        <taxon>Chlamydomonadaceae</taxon>
        <taxon>Chlamydomonas</taxon>
    </lineage>
</organism>
<gene>
    <name evidence="3" type="ORF">CEUR00632_LOCUS2961</name>
</gene>
<protein>
    <submittedName>
        <fullName evidence="3">Uncharacterized protein</fullName>
    </submittedName>
</protein>
<dbReference type="EMBL" id="HBEC01006575">
    <property type="protein sequence ID" value="CAD8282926.1"/>
    <property type="molecule type" value="Transcribed_RNA"/>
</dbReference>